<evidence type="ECO:0000313" key="3">
    <source>
        <dbReference type="Proteomes" id="UP001055712"/>
    </source>
</evidence>
<evidence type="ECO:0000313" key="2">
    <source>
        <dbReference type="EMBL" id="KAI3432419.1"/>
    </source>
</evidence>
<dbReference type="EMBL" id="SIDB01000005">
    <property type="protein sequence ID" value="KAI3432419.1"/>
    <property type="molecule type" value="Genomic_DNA"/>
</dbReference>
<evidence type="ECO:0000256" key="1">
    <source>
        <dbReference type="SAM" id="MobiDB-lite"/>
    </source>
</evidence>
<dbReference type="AlphaFoldDB" id="A0A9D4TR32"/>
<comment type="caution">
    <text evidence="2">The sequence shown here is derived from an EMBL/GenBank/DDBJ whole genome shotgun (WGS) entry which is preliminary data.</text>
</comment>
<reference evidence="2" key="1">
    <citation type="journal article" date="2019" name="Plant J.">
        <title>Chlorella vulgaris genome assembly and annotation reveals the molecular basis for metabolic acclimation to high light conditions.</title>
        <authorList>
            <person name="Cecchin M."/>
            <person name="Marcolungo L."/>
            <person name="Rossato M."/>
            <person name="Girolomoni L."/>
            <person name="Cosentino E."/>
            <person name="Cuine S."/>
            <person name="Li-Beisson Y."/>
            <person name="Delledonne M."/>
            <person name="Ballottari M."/>
        </authorList>
    </citation>
    <scope>NUCLEOTIDE SEQUENCE</scope>
    <source>
        <strain evidence="2">211/11P</strain>
    </source>
</reference>
<organism evidence="2 3">
    <name type="scientific">Chlorella vulgaris</name>
    <name type="common">Green alga</name>
    <dbReference type="NCBI Taxonomy" id="3077"/>
    <lineage>
        <taxon>Eukaryota</taxon>
        <taxon>Viridiplantae</taxon>
        <taxon>Chlorophyta</taxon>
        <taxon>core chlorophytes</taxon>
        <taxon>Trebouxiophyceae</taxon>
        <taxon>Chlorellales</taxon>
        <taxon>Chlorellaceae</taxon>
        <taxon>Chlorella clade</taxon>
        <taxon>Chlorella</taxon>
    </lineage>
</organism>
<accession>A0A9D4TR32</accession>
<keyword evidence="3" id="KW-1185">Reference proteome</keyword>
<reference evidence="2" key="2">
    <citation type="submission" date="2020-11" db="EMBL/GenBank/DDBJ databases">
        <authorList>
            <person name="Cecchin M."/>
            <person name="Marcolungo L."/>
            <person name="Rossato M."/>
            <person name="Girolomoni L."/>
            <person name="Cosentino E."/>
            <person name="Cuine S."/>
            <person name="Li-Beisson Y."/>
            <person name="Delledonne M."/>
            <person name="Ballottari M."/>
        </authorList>
    </citation>
    <scope>NUCLEOTIDE SEQUENCE</scope>
    <source>
        <strain evidence="2">211/11P</strain>
        <tissue evidence="2">Whole cell</tissue>
    </source>
</reference>
<feature type="region of interest" description="Disordered" evidence="1">
    <location>
        <begin position="100"/>
        <end position="123"/>
    </location>
</feature>
<dbReference type="Proteomes" id="UP001055712">
    <property type="component" value="Unassembled WGS sequence"/>
</dbReference>
<protein>
    <submittedName>
        <fullName evidence="2">Uncharacterized protein</fullName>
    </submittedName>
</protein>
<feature type="compositionally biased region" description="Low complexity" evidence="1">
    <location>
        <begin position="38"/>
        <end position="47"/>
    </location>
</feature>
<sequence>MPGLLQHQQLCRPTVNNFRQFASIDWAAGEEGAACSKQAQAQAAAAATEDRLPGLAELQRAEQEQEQGSCVSGGSSRHQRPSAAAAAPLYTGSEAVFDPVSLGGSAPDRSPGGAQALPAEATVPKVACARSPPAAAPAGLWHTG</sequence>
<name>A0A9D4TR32_CHLVU</name>
<feature type="region of interest" description="Disordered" evidence="1">
    <location>
        <begin position="37"/>
        <end position="87"/>
    </location>
</feature>
<proteinExistence type="predicted"/>
<gene>
    <name evidence="2" type="ORF">D9Q98_003973</name>
</gene>